<dbReference type="FunFam" id="3.40.33.10:FF:000002">
    <property type="entry name" value="Golgi-associated plant pathogenesis-related protein 1"/>
    <property type="match status" value="1"/>
</dbReference>
<organism evidence="5 6">
    <name type="scientific">Drosophila lebanonensis</name>
    <name type="common">Fruit fly</name>
    <name type="synonym">Scaptodrosophila lebanonensis</name>
    <dbReference type="NCBI Taxonomy" id="7225"/>
    <lineage>
        <taxon>Eukaryota</taxon>
        <taxon>Metazoa</taxon>
        <taxon>Ecdysozoa</taxon>
        <taxon>Arthropoda</taxon>
        <taxon>Hexapoda</taxon>
        <taxon>Insecta</taxon>
        <taxon>Pterygota</taxon>
        <taxon>Neoptera</taxon>
        <taxon>Endopterygota</taxon>
        <taxon>Diptera</taxon>
        <taxon>Brachycera</taxon>
        <taxon>Muscomorpha</taxon>
        <taxon>Ephydroidea</taxon>
        <taxon>Drosophilidae</taxon>
        <taxon>Scaptodrosophila</taxon>
    </lineage>
</organism>
<dbReference type="InterPro" id="IPR014044">
    <property type="entry name" value="CAP_dom"/>
</dbReference>
<dbReference type="InterPro" id="IPR001283">
    <property type="entry name" value="CRISP-related"/>
</dbReference>
<dbReference type="Gene3D" id="3.40.33.10">
    <property type="entry name" value="CAP"/>
    <property type="match status" value="1"/>
</dbReference>
<accession>A0A6J2TFV1</accession>
<evidence type="ECO:0000313" key="6">
    <source>
        <dbReference type="RefSeq" id="XP_030374310.1"/>
    </source>
</evidence>
<comment type="subcellular location">
    <subcellularLocation>
        <location evidence="1">Secreted</location>
    </subcellularLocation>
</comment>
<gene>
    <name evidence="6" type="primary">LOC115623896</name>
</gene>
<dbReference type="CDD" id="cd05382">
    <property type="entry name" value="CAP_GAPR1-like"/>
    <property type="match status" value="1"/>
</dbReference>
<feature type="chain" id="PRO_5026860191" evidence="3">
    <location>
        <begin position="20"/>
        <end position="178"/>
    </location>
</feature>
<reference evidence="6" key="1">
    <citation type="submission" date="2025-08" db="UniProtKB">
        <authorList>
            <consortium name="RefSeq"/>
        </authorList>
    </citation>
    <scope>IDENTIFICATION</scope>
    <source>
        <strain evidence="6">11010-0011.00</strain>
        <tissue evidence="6">Whole body</tissue>
    </source>
</reference>
<dbReference type="OrthoDB" id="337038at2759"/>
<dbReference type="Pfam" id="PF00188">
    <property type="entry name" value="CAP"/>
    <property type="match status" value="1"/>
</dbReference>
<keyword evidence="2" id="KW-0964">Secreted</keyword>
<dbReference type="AlphaFoldDB" id="A0A6J2TFV1"/>
<dbReference type="SMART" id="SM00198">
    <property type="entry name" value="SCP"/>
    <property type="match status" value="1"/>
</dbReference>
<dbReference type="Proteomes" id="UP000504634">
    <property type="component" value="Unplaced"/>
</dbReference>
<sequence length="178" mass="19989">MNQTFCAFLLLIVLPAIHGDFENSMLDEHNHYRAKHNTPKLTLNANLSSGCNSFAKELAEKNKLAHSKGHYGENVCMTTSNPVTCVKMWYDEIKDYDFRNPKFSLLSGHFTQVVWKSSKELGVGKAKSSQGATYVVARYTPAGNVDGKFKENVLPLSGTKLECSYFILLLITILFLFK</sequence>
<evidence type="ECO:0000256" key="2">
    <source>
        <dbReference type="ARBA" id="ARBA00022525"/>
    </source>
</evidence>
<evidence type="ECO:0000256" key="1">
    <source>
        <dbReference type="ARBA" id="ARBA00004613"/>
    </source>
</evidence>
<proteinExistence type="predicted"/>
<dbReference type="RefSeq" id="XP_030374310.1">
    <property type="nucleotide sequence ID" value="XM_030518450.1"/>
</dbReference>
<dbReference type="PROSITE" id="PS01009">
    <property type="entry name" value="CRISP_1"/>
    <property type="match status" value="1"/>
</dbReference>
<evidence type="ECO:0000256" key="3">
    <source>
        <dbReference type="SAM" id="SignalP"/>
    </source>
</evidence>
<dbReference type="InterPro" id="IPR034113">
    <property type="entry name" value="SCP_GAPR1-like"/>
</dbReference>
<feature type="domain" description="SCP" evidence="4">
    <location>
        <begin position="20"/>
        <end position="147"/>
    </location>
</feature>
<evidence type="ECO:0000313" key="5">
    <source>
        <dbReference type="Proteomes" id="UP000504634"/>
    </source>
</evidence>
<dbReference type="InterPro" id="IPR035940">
    <property type="entry name" value="CAP_sf"/>
</dbReference>
<dbReference type="PANTHER" id="PTHR10334">
    <property type="entry name" value="CYSTEINE-RICH SECRETORY PROTEIN-RELATED"/>
    <property type="match status" value="1"/>
</dbReference>
<name>A0A6J2TFV1_DROLE</name>
<evidence type="ECO:0000259" key="4">
    <source>
        <dbReference type="SMART" id="SM00198"/>
    </source>
</evidence>
<dbReference type="InterPro" id="IPR018244">
    <property type="entry name" value="Allrgn_V5/Tpx1_CS"/>
</dbReference>
<dbReference type="SUPFAM" id="SSF55797">
    <property type="entry name" value="PR-1-like"/>
    <property type="match status" value="1"/>
</dbReference>
<dbReference type="PRINTS" id="PR00837">
    <property type="entry name" value="V5TPXLIKE"/>
</dbReference>
<keyword evidence="5" id="KW-1185">Reference proteome</keyword>
<keyword evidence="3" id="KW-0732">Signal</keyword>
<dbReference type="GeneID" id="115623896"/>
<feature type="signal peptide" evidence="3">
    <location>
        <begin position="1"/>
        <end position="19"/>
    </location>
</feature>
<protein>
    <submittedName>
        <fullName evidence="6">Golgi-associated plant pathogenesis-related protein 1-like</fullName>
    </submittedName>
</protein>
<dbReference type="GO" id="GO:0005576">
    <property type="term" value="C:extracellular region"/>
    <property type="evidence" value="ECO:0007669"/>
    <property type="project" value="UniProtKB-SubCell"/>
</dbReference>